<dbReference type="PROSITE" id="PS50081">
    <property type="entry name" value="ZF_DAG_PE_2"/>
    <property type="match status" value="1"/>
</dbReference>
<accession>A0A6S7HBW7</accession>
<dbReference type="EMBL" id="CACRXK020004601">
    <property type="protein sequence ID" value="CAB4003335.1"/>
    <property type="molecule type" value="Genomic_DNA"/>
</dbReference>
<dbReference type="Proteomes" id="UP001152795">
    <property type="component" value="Unassembled WGS sequence"/>
</dbReference>
<dbReference type="PROSITE" id="PS00479">
    <property type="entry name" value="ZF_DAG_PE_1"/>
    <property type="match status" value="1"/>
</dbReference>
<dbReference type="Gene3D" id="3.30.60.20">
    <property type="match status" value="1"/>
</dbReference>
<proteinExistence type="predicted"/>
<dbReference type="PROSITE" id="PS50011">
    <property type="entry name" value="PROTEIN_KINASE_DOM"/>
    <property type="match status" value="1"/>
</dbReference>
<organism evidence="4 5">
    <name type="scientific">Paramuricea clavata</name>
    <name type="common">Red gorgonian</name>
    <name type="synonym">Violescent sea-whip</name>
    <dbReference type="NCBI Taxonomy" id="317549"/>
    <lineage>
        <taxon>Eukaryota</taxon>
        <taxon>Metazoa</taxon>
        <taxon>Cnidaria</taxon>
        <taxon>Anthozoa</taxon>
        <taxon>Octocorallia</taxon>
        <taxon>Malacalcyonacea</taxon>
        <taxon>Plexauridae</taxon>
        <taxon>Paramuricea</taxon>
    </lineage>
</organism>
<dbReference type="PANTHER" id="PTHR44329:SF253">
    <property type="entry name" value="KINASE SUPPRESSOR OF RAS 2"/>
    <property type="match status" value="1"/>
</dbReference>
<keyword evidence="1" id="KW-0479">Metal-binding</keyword>
<dbReference type="Gene3D" id="1.10.510.10">
    <property type="entry name" value="Transferase(Phosphotransferase) domain 1"/>
    <property type="match status" value="1"/>
</dbReference>
<dbReference type="CDD" id="cd20812">
    <property type="entry name" value="C1_KSR"/>
    <property type="match status" value="1"/>
</dbReference>
<dbReference type="OrthoDB" id="774951at2759"/>
<keyword evidence="4" id="KW-0418">Kinase</keyword>
<keyword evidence="2" id="KW-0862">Zinc</keyword>
<feature type="compositionally biased region" description="Polar residues" evidence="3">
    <location>
        <begin position="197"/>
        <end position="215"/>
    </location>
</feature>
<dbReference type="InterPro" id="IPR051681">
    <property type="entry name" value="Ser/Thr_Kinases-Pseudokinases"/>
</dbReference>
<dbReference type="Gene3D" id="3.30.200.20">
    <property type="entry name" value="Phosphorylase Kinase, domain 1"/>
    <property type="match status" value="1"/>
</dbReference>
<protein>
    <submittedName>
        <fullName evidence="4">Kinase suppressor of Ras 1-like isoform X2</fullName>
    </submittedName>
</protein>
<keyword evidence="4" id="KW-0808">Transferase</keyword>
<evidence type="ECO:0000256" key="2">
    <source>
        <dbReference type="ARBA" id="ARBA00022833"/>
    </source>
</evidence>
<dbReference type="GO" id="GO:0046872">
    <property type="term" value="F:metal ion binding"/>
    <property type="evidence" value="ECO:0007669"/>
    <property type="project" value="UniProtKB-KW"/>
</dbReference>
<dbReference type="InterPro" id="IPR000719">
    <property type="entry name" value="Prot_kinase_dom"/>
</dbReference>
<evidence type="ECO:0000256" key="3">
    <source>
        <dbReference type="SAM" id="MobiDB-lite"/>
    </source>
</evidence>
<evidence type="ECO:0000313" key="4">
    <source>
        <dbReference type="EMBL" id="CAB4003335.1"/>
    </source>
</evidence>
<dbReference type="GO" id="GO:0004674">
    <property type="term" value="F:protein serine/threonine kinase activity"/>
    <property type="evidence" value="ECO:0007669"/>
    <property type="project" value="TreeGrafter"/>
</dbReference>
<dbReference type="InterPro" id="IPR001245">
    <property type="entry name" value="Ser-Thr/Tyr_kinase_cat_dom"/>
</dbReference>
<name>A0A6S7HBW7_PARCT</name>
<dbReference type="InterPro" id="IPR011009">
    <property type="entry name" value="Kinase-like_dom_sf"/>
</dbReference>
<dbReference type="SMART" id="SM00109">
    <property type="entry name" value="C1"/>
    <property type="match status" value="1"/>
</dbReference>
<comment type="caution">
    <text evidence="4">The sequence shown here is derived from an EMBL/GenBank/DDBJ whole genome shotgun (WGS) entry which is preliminary data.</text>
</comment>
<reference evidence="4" key="1">
    <citation type="submission" date="2020-04" db="EMBL/GenBank/DDBJ databases">
        <authorList>
            <person name="Alioto T."/>
            <person name="Alioto T."/>
            <person name="Gomez Garrido J."/>
        </authorList>
    </citation>
    <scope>NUCLEOTIDE SEQUENCE</scope>
    <source>
        <strain evidence="4">A484AB</strain>
    </source>
</reference>
<dbReference type="SUPFAM" id="SSF56112">
    <property type="entry name" value="Protein kinase-like (PK-like)"/>
    <property type="match status" value="1"/>
</dbReference>
<dbReference type="PANTHER" id="PTHR44329">
    <property type="entry name" value="SERINE/THREONINE-PROTEIN KINASE TNNI3K-RELATED"/>
    <property type="match status" value="1"/>
</dbReference>
<gene>
    <name evidence="4" type="ORF">PACLA_8A033598</name>
</gene>
<dbReference type="AlphaFoldDB" id="A0A6S7HBW7"/>
<dbReference type="GO" id="GO:0005524">
    <property type="term" value="F:ATP binding"/>
    <property type="evidence" value="ECO:0007669"/>
    <property type="project" value="InterPro"/>
</dbReference>
<dbReference type="SUPFAM" id="SSF57889">
    <property type="entry name" value="Cysteine-rich domain"/>
    <property type="match status" value="1"/>
</dbReference>
<dbReference type="InterPro" id="IPR046349">
    <property type="entry name" value="C1-like_sf"/>
</dbReference>
<dbReference type="Pfam" id="PF07714">
    <property type="entry name" value="PK_Tyr_Ser-Thr"/>
    <property type="match status" value="1"/>
</dbReference>
<keyword evidence="5" id="KW-1185">Reference proteome</keyword>
<feature type="region of interest" description="Disordered" evidence="3">
    <location>
        <begin position="197"/>
        <end position="223"/>
    </location>
</feature>
<evidence type="ECO:0000256" key="1">
    <source>
        <dbReference type="ARBA" id="ARBA00022723"/>
    </source>
</evidence>
<dbReference type="InterPro" id="IPR002219">
    <property type="entry name" value="PKC_DAG/PE"/>
</dbReference>
<sequence length="611" mass="69144">MEVEFKSHSFTKVLLCRKRCNHCEKIIRFFGLRCRNCRIKCHKSCSIMLTAQSCYPCCNKRNRKLKSAFLKRNFGGNHLKSERELNEKNLDNTRNVPALKWRLGPQHAYCVSNLQACSGLHSNGTNLARPPVNLTNYIYQRRMHVSAEDVCGSCDNLEQNWPVGNRSRFLYSSGTHASSLHPPSALSSGYSSVNQSCASSAGTGSQRSRSPTPDQFETLREESPLRETKKFGYQLGESCSSKGYGLERGEELVVCGGGDRHPSNSPVRGSPVFFLESDDESSGEWDGGDRLGSLKTRNGLKKSLKELEIRYSDLEIDSKVGVGPNGPVYRGRWHGDVMVHTRKASQREEVEEFRKEVFLLSMIRHENVMLFMGACFEPPNLAVVVSLRKCLSIHNHLHCQESRWSMATRLNIMLQVAQGMSYLHAKCITVPSLRTMNIFLESKVKLCINDYTCLHHQVKRGGYGSVPQGHLTYLAPEVISKVDVDLSSGRILDTTVRTRKMDVYAYGTVMYEILTDKWPFANLCPETVIWMIGKGLPHSLTKVKGPDSVKELIKSCWSHDPHQRPGFVHITQVLKQRNISTNCISRRHSISEPEKMQYVGKFTDYCPIKRI</sequence>
<evidence type="ECO:0000313" key="5">
    <source>
        <dbReference type="Proteomes" id="UP001152795"/>
    </source>
</evidence>